<sequence>MYFAKLVAGKTYEVMNLQFTDGVELQVDENVYDYLKGNTHFELREADGTDQVSLFKSNGEKYTEQDLKGLKKPEQEQLIRQLTKGDMVQDTKNEQERVALILKLQEEQE</sequence>
<feature type="domain" description="Uncharacterised protein YqbF N-terminal" evidence="1">
    <location>
        <begin position="8"/>
        <end position="45"/>
    </location>
</feature>
<dbReference type="Gene3D" id="3.40.5.20">
    <property type="entry name" value="YqbF domain"/>
    <property type="match status" value="1"/>
</dbReference>
<dbReference type="RefSeq" id="WP_016101341.1">
    <property type="nucleotide sequence ID" value="NZ_KB976275.1"/>
</dbReference>
<dbReference type="PATRIC" id="fig|1053224.3.peg.6102"/>
<organism evidence="3 4">
    <name type="scientific">Bacillus cereus VD021</name>
    <dbReference type="NCBI Taxonomy" id="1053224"/>
    <lineage>
        <taxon>Bacteria</taxon>
        <taxon>Bacillati</taxon>
        <taxon>Bacillota</taxon>
        <taxon>Bacilli</taxon>
        <taxon>Bacillales</taxon>
        <taxon>Bacillaceae</taxon>
        <taxon>Bacillus</taxon>
        <taxon>Bacillus cereus group</taxon>
    </lineage>
</organism>
<dbReference type="SUPFAM" id="SSF160059">
    <property type="entry name" value="PriA/YqbF domain"/>
    <property type="match status" value="1"/>
</dbReference>
<dbReference type="HOGENOM" id="CLU_2178435_0_0_9"/>
<dbReference type="InterPro" id="IPR036840">
    <property type="entry name" value="YqbF_dom_sf"/>
</dbReference>
<dbReference type="Gene3D" id="1.10.720.10">
    <property type="match status" value="1"/>
</dbReference>
<reference evidence="3 4" key="1">
    <citation type="submission" date="2012-12" db="EMBL/GenBank/DDBJ databases">
        <title>The Genome Sequence of Bacillus cereus VD021.</title>
        <authorList>
            <consortium name="The Broad Institute Genome Sequencing Platform"/>
            <consortium name="The Broad Institute Genome Sequencing Center for Infectious Disease"/>
            <person name="Feldgarden M."/>
            <person name="Van der Auwera G.A."/>
            <person name="Mahillon J."/>
            <person name="Duprez V."/>
            <person name="Timmery S."/>
            <person name="Mattelet C."/>
            <person name="Dierick K."/>
            <person name="Sun M."/>
            <person name="Yu Z."/>
            <person name="Zhu L."/>
            <person name="Hu X."/>
            <person name="Shank E.B."/>
            <person name="Swiecicka I."/>
            <person name="Hansen B.M."/>
            <person name="Andrup L."/>
            <person name="Walker B."/>
            <person name="Young S.K."/>
            <person name="Zeng Q."/>
            <person name="Gargeya S."/>
            <person name="Fitzgerald M."/>
            <person name="Haas B."/>
            <person name="Abouelleil A."/>
            <person name="Alvarado L."/>
            <person name="Arachchi H.M."/>
            <person name="Berlin A.M."/>
            <person name="Chapman S.B."/>
            <person name="Dewar J."/>
            <person name="Goldberg J."/>
            <person name="Griggs A."/>
            <person name="Gujja S."/>
            <person name="Hansen M."/>
            <person name="Howarth C."/>
            <person name="Imamovic A."/>
            <person name="Larimer J."/>
            <person name="McCowan C."/>
            <person name="Murphy C."/>
            <person name="Neiman D."/>
            <person name="Pearson M."/>
            <person name="Priest M."/>
            <person name="Roberts A."/>
            <person name="Saif S."/>
            <person name="Shea T."/>
            <person name="Sisk P."/>
            <person name="Sykes S."/>
            <person name="Wortman J."/>
            <person name="Nusbaum C."/>
            <person name="Birren B."/>
        </authorList>
    </citation>
    <scope>NUCLEOTIDE SEQUENCE [LARGE SCALE GENOMIC DNA]</scope>
    <source>
        <strain evidence="3 4">VD021</strain>
    </source>
</reference>
<dbReference type="InterPro" id="IPR036269">
    <property type="entry name" value="Rho_N_sf"/>
</dbReference>
<comment type="caution">
    <text evidence="3">The sequence shown here is derived from an EMBL/GenBank/DDBJ whole genome shotgun (WGS) entry which is preliminary data.</text>
</comment>
<dbReference type="InterPro" id="IPR027926">
    <property type="entry name" value="YqbF_N"/>
</dbReference>
<dbReference type="Pfam" id="PF14553">
    <property type="entry name" value="YqbF"/>
    <property type="match status" value="1"/>
</dbReference>
<evidence type="ECO:0000259" key="2">
    <source>
        <dbReference type="Pfam" id="PF21488"/>
    </source>
</evidence>
<evidence type="ECO:0000313" key="4">
    <source>
        <dbReference type="Proteomes" id="UP000014040"/>
    </source>
</evidence>
<gene>
    <name evidence="3" type="ORF">IIC_06088</name>
</gene>
<dbReference type="SUPFAM" id="SSF68912">
    <property type="entry name" value="Rho N-terminal domain-like"/>
    <property type="match status" value="1"/>
</dbReference>
<dbReference type="AlphaFoldDB" id="R8GY11"/>
<feature type="domain" description="YqbF C-terminal" evidence="2">
    <location>
        <begin position="63"/>
        <end position="103"/>
    </location>
</feature>
<protein>
    <submittedName>
        <fullName evidence="3">Uncharacterized protein</fullName>
    </submittedName>
</protein>
<dbReference type="EMBL" id="AHES01000082">
    <property type="protein sequence ID" value="EOO65478.1"/>
    <property type="molecule type" value="Genomic_DNA"/>
</dbReference>
<accession>R8GY11</accession>
<evidence type="ECO:0000313" key="3">
    <source>
        <dbReference type="EMBL" id="EOO65478.1"/>
    </source>
</evidence>
<proteinExistence type="predicted"/>
<name>R8GY11_BACCE</name>
<dbReference type="Pfam" id="PF21488">
    <property type="entry name" value="YqbF_HeH"/>
    <property type="match status" value="1"/>
</dbReference>
<dbReference type="InterPro" id="IPR048424">
    <property type="entry name" value="YqbF_HeH"/>
</dbReference>
<dbReference type="Proteomes" id="UP000014040">
    <property type="component" value="Unassembled WGS sequence"/>
</dbReference>
<evidence type="ECO:0000259" key="1">
    <source>
        <dbReference type="Pfam" id="PF14553"/>
    </source>
</evidence>